<comment type="function">
    <text evidence="1">Involved in an early step of the mitochondrial complex IV assembly process.</text>
</comment>
<evidence type="ECO:0000256" key="4">
    <source>
        <dbReference type="ARBA" id="ARBA00023157"/>
    </source>
</evidence>
<evidence type="ECO:0000256" key="1">
    <source>
        <dbReference type="ARBA" id="ARBA00003186"/>
    </source>
</evidence>
<organism evidence="5 6">
    <name type="scientific">Dimorphilus gyrociliatus</name>
    <dbReference type="NCBI Taxonomy" id="2664684"/>
    <lineage>
        <taxon>Eukaryota</taxon>
        <taxon>Metazoa</taxon>
        <taxon>Spiralia</taxon>
        <taxon>Lophotrochozoa</taxon>
        <taxon>Annelida</taxon>
        <taxon>Polychaeta</taxon>
        <taxon>Polychaeta incertae sedis</taxon>
        <taxon>Dinophilidae</taxon>
        <taxon>Dimorphilus</taxon>
    </lineage>
</organism>
<dbReference type="GO" id="GO:0033617">
    <property type="term" value="P:mitochondrial respiratory chain complex IV assembly"/>
    <property type="evidence" value="ECO:0007669"/>
    <property type="project" value="TreeGrafter"/>
</dbReference>
<gene>
    <name evidence="5" type="ORF">DGYR_LOCUS8490</name>
</gene>
<dbReference type="EMBL" id="CAJFCJ010000012">
    <property type="protein sequence ID" value="CAD5120383.1"/>
    <property type="molecule type" value="Genomic_DNA"/>
</dbReference>
<comment type="caution">
    <text evidence="5">The sequence shown here is derived from an EMBL/GenBank/DDBJ whole genome shotgun (WGS) entry which is preliminary data.</text>
</comment>
<dbReference type="Proteomes" id="UP000549394">
    <property type="component" value="Unassembled WGS sequence"/>
</dbReference>
<dbReference type="OrthoDB" id="282149at2759"/>
<evidence type="ECO:0000256" key="2">
    <source>
        <dbReference type="ARBA" id="ARBA00007785"/>
    </source>
</evidence>
<dbReference type="PANTHER" id="PTHR28627">
    <property type="entry name" value="CYTOCHROME C OXIDASE ASSEMBLY FACTOR 5"/>
    <property type="match status" value="1"/>
</dbReference>
<proteinExistence type="inferred from homology"/>
<evidence type="ECO:0000313" key="6">
    <source>
        <dbReference type="Proteomes" id="UP000549394"/>
    </source>
</evidence>
<keyword evidence="4" id="KW-1015">Disulfide bond</keyword>
<dbReference type="GO" id="GO:0005739">
    <property type="term" value="C:mitochondrion"/>
    <property type="evidence" value="ECO:0007669"/>
    <property type="project" value="TreeGrafter"/>
</dbReference>
<evidence type="ECO:0000313" key="5">
    <source>
        <dbReference type="EMBL" id="CAD5120383.1"/>
    </source>
</evidence>
<name>A0A7I8VVW3_9ANNE</name>
<comment type="similarity">
    <text evidence="2">Belongs to the PET191 family.</text>
</comment>
<keyword evidence="6" id="KW-1185">Reference proteome</keyword>
<dbReference type="InterPro" id="IPR018793">
    <property type="entry name" value="Cyt_c_oxidase_assmbl_Pet191"/>
</dbReference>
<reference evidence="5 6" key="1">
    <citation type="submission" date="2020-08" db="EMBL/GenBank/DDBJ databases">
        <authorList>
            <person name="Hejnol A."/>
        </authorList>
    </citation>
    <scope>NUCLEOTIDE SEQUENCE [LARGE SCALE GENOMIC DNA]</scope>
</reference>
<dbReference type="PANTHER" id="PTHR28627:SF1">
    <property type="entry name" value="CYTOCHROME C OXIDASE ASSEMBLY FACTOR 5"/>
    <property type="match status" value="1"/>
</dbReference>
<accession>A0A7I8VVW3</accession>
<protein>
    <recommendedName>
        <fullName evidence="3">Cytochrome c oxidase assembly factor 5</fullName>
    </recommendedName>
</protein>
<sequence length="87" mass="10248">MPTYYEEETEEEKKNRARACSGLREDLKACLLKSPCVRRDKNTPKECLMLGKHESVPDDCLALRQAFFECKRSILDMRTRFRGRKGY</sequence>
<evidence type="ECO:0000256" key="3">
    <source>
        <dbReference type="ARBA" id="ARBA00021904"/>
    </source>
</evidence>
<dbReference type="AlphaFoldDB" id="A0A7I8VVW3"/>
<dbReference type="Pfam" id="PF10203">
    <property type="entry name" value="Pet191_N"/>
    <property type="match status" value="1"/>
</dbReference>